<accession>A0ABQ6P5V1</accession>
<dbReference type="SUPFAM" id="SSF141868">
    <property type="entry name" value="EAL domain-like"/>
    <property type="match status" value="1"/>
</dbReference>
<dbReference type="InterPro" id="IPR001610">
    <property type="entry name" value="PAC"/>
</dbReference>
<dbReference type="InterPro" id="IPR013655">
    <property type="entry name" value="PAS_fold_3"/>
</dbReference>
<dbReference type="SMART" id="SM00052">
    <property type="entry name" value="EAL"/>
    <property type="match status" value="1"/>
</dbReference>
<sequence>MPEISSELRALNNFFATLVLDPGGRIVRANSAFLDLLGYELDELRGRHEASLAQECDGGESPDWERLRLGGRQSLTVQRKNRHGQALWLEAMYYPVCDAAGTLLEVVVIARDRTGMIATDAAERARVGAIGRSSPVARLGLDGEVLEANPLFHAMLGHPDKTLVGAQYRDLCDVDAMGADVFGDFWDALCAGLPQDSQQLFRSSEGAMRWLRVMASPVVDAQGAVAEIFMLAEDVTRDRQRQTDNAWQIAAIHKSHAVISFDMNGIVLDANSRFLELMEYERADVIGRHHRMFVDAAYSHGAEYAGFWRVLSRGQHQAGQYRRVARDGREVWLQASYNPIFDLAGNPVKIVKYATDITDEKVRQAEHQGQIAAIHKSQCVISFDLEGRVLDANDNFLEATGYRLGDIRGAHHSMFVPEEHVRSEEYRQFWKALANGQHRSGEFHRVTATGADLWLQASYNPIFDLSGKPMKIIKYAYDVTDEKQRHAQFEGQIKAIRKAQGVISFALDGTVLDANTKFLDMVGYELDELVGQRHEILVDPGQVNGCEYLTFWDKLRAGEYMTGRFERISKQGERIWLQASYNPIFDLAGNLVNIVKFATDVTQDVALADAYEEARQQSQHDPVTSLPNRARLASFLATELAIPNARMAVIYCDLDRFKRINDTFGHALGDRVLGEVADRLRRVLRHDQLVARVGGDEFVIAAPGLAEDEAEVLCQSILAAMEAPLRHEAGDITIGISLGIALSPHDGTTADTLLRNADQALYGAKQGGRGTFQFYASEMNERVAAHRRLVDELRRGIAADEFFLEYQPRFEPRSLSVVGAEALVRWAHPEKGRMAPCAFIPAAESSGLILPLGEWIMRTACMQAASWDGDLRVSVNVSPVQFRDRNLTAIVADALAQAGLPADRLEIEVTEGVLLEDPERAQVMLRELKELGVSLAIDDFGTGYASLSYLRNYPFDMIKIDRQFVSDIGEREGGRAIVQAILGLGNAMGIAVTAEGVENAGQLASLINDQCREVQGYLLARPMALPQFAEFLVRAQQGEEESEIIVPAAG</sequence>
<dbReference type="Pfam" id="PF00990">
    <property type="entry name" value="GGDEF"/>
    <property type="match status" value="1"/>
</dbReference>
<protein>
    <submittedName>
        <fullName evidence="5">PAS domain S-box protein</fullName>
    </submittedName>
</protein>
<dbReference type="InterPro" id="IPR043128">
    <property type="entry name" value="Rev_trsase/Diguanyl_cyclase"/>
</dbReference>
<dbReference type="NCBIfam" id="TIGR00254">
    <property type="entry name" value="GGDEF"/>
    <property type="match status" value="1"/>
</dbReference>
<dbReference type="InterPro" id="IPR035919">
    <property type="entry name" value="EAL_sf"/>
</dbReference>
<organism evidence="5 6">
    <name type="scientific">Novosphingobium pituita</name>
    <dbReference type="NCBI Taxonomy" id="3056842"/>
    <lineage>
        <taxon>Bacteria</taxon>
        <taxon>Pseudomonadati</taxon>
        <taxon>Pseudomonadota</taxon>
        <taxon>Alphaproteobacteria</taxon>
        <taxon>Sphingomonadales</taxon>
        <taxon>Sphingomonadaceae</taxon>
        <taxon>Novosphingobium</taxon>
    </lineage>
</organism>
<feature type="domain" description="PAS" evidence="1">
    <location>
        <begin position="380"/>
        <end position="436"/>
    </location>
</feature>
<dbReference type="Pfam" id="PF00563">
    <property type="entry name" value="EAL"/>
    <property type="match status" value="1"/>
</dbReference>
<dbReference type="PROSITE" id="PS50883">
    <property type="entry name" value="EAL"/>
    <property type="match status" value="1"/>
</dbReference>
<dbReference type="CDD" id="cd00130">
    <property type="entry name" value="PAS"/>
    <property type="match status" value="5"/>
</dbReference>
<dbReference type="Gene3D" id="3.30.70.270">
    <property type="match status" value="1"/>
</dbReference>
<evidence type="ECO:0000313" key="6">
    <source>
        <dbReference type="Proteomes" id="UP001187221"/>
    </source>
</evidence>
<feature type="domain" description="PAC" evidence="2">
    <location>
        <begin position="317"/>
        <end position="369"/>
    </location>
</feature>
<name>A0ABQ6P5V1_9SPHN</name>
<feature type="domain" description="PAC" evidence="2">
    <location>
        <begin position="195"/>
        <end position="247"/>
    </location>
</feature>
<feature type="domain" description="PAS" evidence="1">
    <location>
        <begin position="18"/>
        <end position="47"/>
    </location>
</feature>
<dbReference type="Pfam" id="PF08447">
    <property type="entry name" value="PAS_3"/>
    <property type="match status" value="2"/>
</dbReference>
<dbReference type="NCBIfam" id="TIGR00229">
    <property type="entry name" value="sensory_box"/>
    <property type="match status" value="5"/>
</dbReference>
<dbReference type="PANTHER" id="PTHR44757">
    <property type="entry name" value="DIGUANYLATE CYCLASE DGCP"/>
    <property type="match status" value="1"/>
</dbReference>
<feature type="domain" description="PAC" evidence="2">
    <location>
        <begin position="561"/>
        <end position="613"/>
    </location>
</feature>
<gene>
    <name evidence="5" type="ORF">NUTIK01_14100</name>
</gene>
<dbReference type="EMBL" id="BTFW01000001">
    <property type="protein sequence ID" value="GMM60633.1"/>
    <property type="molecule type" value="Genomic_DNA"/>
</dbReference>
<feature type="domain" description="GGDEF" evidence="4">
    <location>
        <begin position="645"/>
        <end position="777"/>
    </location>
</feature>
<dbReference type="InterPro" id="IPR000014">
    <property type="entry name" value="PAS"/>
</dbReference>
<dbReference type="SUPFAM" id="SSF55073">
    <property type="entry name" value="Nucleotide cyclase"/>
    <property type="match status" value="1"/>
</dbReference>
<dbReference type="CDD" id="cd01948">
    <property type="entry name" value="EAL"/>
    <property type="match status" value="1"/>
</dbReference>
<dbReference type="InterPro" id="IPR029787">
    <property type="entry name" value="Nucleotide_cyclase"/>
</dbReference>
<dbReference type="InterPro" id="IPR035965">
    <property type="entry name" value="PAS-like_dom_sf"/>
</dbReference>
<dbReference type="Pfam" id="PF08448">
    <property type="entry name" value="PAS_4"/>
    <property type="match status" value="3"/>
</dbReference>
<evidence type="ECO:0000313" key="5">
    <source>
        <dbReference type="EMBL" id="GMM60633.1"/>
    </source>
</evidence>
<dbReference type="SMART" id="SM00267">
    <property type="entry name" value="GGDEF"/>
    <property type="match status" value="1"/>
</dbReference>
<evidence type="ECO:0000259" key="1">
    <source>
        <dbReference type="PROSITE" id="PS50112"/>
    </source>
</evidence>
<dbReference type="PROSITE" id="PS50113">
    <property type="entry name" value="PAC"/>
    <property type="match status" value="4"/>
</dbReference>
<dbReference type="Gene3D" id="3.30.450.20">
    <property type="entry name" value="PAS domain"/>
    <property type="match status" value="5"/>
</dbReference>
<dbReference type="InterPro" id="IPR013656">
    <property type="entry name" value="PAS_4"/>
</dbReference>
<reference evidence="5 6" key="1">
    <citation type="submission" date="2023-06" db="EMBL/GenBank/DDBJ databases">
        <title>Draft genome sequence of Novosphingobium sp. strain IK01.</title>
        <authorList>
            <person name="Hatamoto M."/>
            <person name="Ikarashi T."/>
            <person name="Yamaguchi T."/>
        </authorList>
    </citation>
    <scope>NUCLEOTIDE SEQUENCE [LARGE SCALE GENOMIC DNA]</scope>
    <source>
        <strain evidence="5 6">IK01</strain>
    </source>
</reference>
<dbReference type="PROSITE" id="PS50112">
    <property type="entry name" value="PAS"/>
    <property type="match status" value="4"/>
</dbReference>
<dbReference type="Proteomes" id="UP001187221">
    <property type="component" value="Unassembled WGS sequence"/>
</dbReference>
<proteinExistence type="predicted"/>
<feature type="domain" description="PAS" evidence="1">
    <location>
        <begin position="502"/>
        <end position="532"/>
    </location>
</feature>
<evidence type="ECO:0000259" key="2">
    <source>
        <dbReference type="PROSITE" id="PS50113"/>
    </source>
</evidence>
<dbReference type="InterPro" id="IPR000160">
    <property type="entry name" value="GGDEF_dom"/>
</dbReference>
<dbReference type="CDD" id="cd01949">
    <property type="entry name" value="GGDEF"/>
    <property type="match status" value="1"/>
</dbReference>
<comment type="caution">
    <text evidence="5">The sequence shown here is derived from an EMBL/GenBank/DDBJ whole genome shotgun (WGS) entry which is preliminary data.</text>
</comment>
<keyword evidence="6" id="KW-1185">Reference proteome</keyword>
<dbReference type="InterPro" id="IPR001633">
    <property type="entry name" value="EAL_dom"/>
</dbReference>
<dbReference type="SMART" id="SM00091">
    <property type="entry name" value="PAS"/>
    <property type="match status" value="5"/>
</dbReference>
<evidence type="ECO:0000259" key="4">
    <source>
        <dbReference type="PROSITE" id="PS50887"/>
    </source>
</evidence>
<dbReference type="PANTHER" id="PTHR44757:SF2">
    <property type="entry name" value="BIOFILM ARCHITECTURE MAINTENANCE PROTEIN MBAA"/>
    <property type="match status" value="1"/>
</dbReference>
<feature type="domain" description="EAL" evidence="3">
    <location>
        <begin position="786"/>
        <end position="1036"/>
    </location>
</feature>
<dbReference type="InterPro" id="IPR000700">
    <property type="entry name" value="PAS-assoc_C"/>
</dbReference>
<dbReference type="SUPFAM" id="SSF55785">
    <property type="entry name" value="PYP-like sensor domain (PAS domain)"/>
    <property type="match status" value="5"/>
</dbReference>
<dbReference type="RefSeq" id="WP_317974412.1">
    <property type="nucleotide sequence ID" value="NZ_BTFW01000001.1"/>
</dbReference>
<dbReference type="SMART" id="SM00086">
    <property type="entry name" value="PAC"/>
    <property type="match status" value="5"/>
</dbReference>
<dbReference type="Gene3D" id="3.20.20.450">
    <property type="entry name" value="EAL domain"/>
    <property type="match status" value="1"/>
</dbReference>
<feature type="domain" description="PAC" evidence="2">
    <location>
        <begin position="439"/>
        <end position="491"/>
    </location>
</feature>
<dbReference type="PROSITE" id="PS50887">
    <property type="entry name" value="GGDEF"/>
    <property type="match status" value="1"/>
</dbReference>
<evidence type="ECO:0000259" key="3">
    <source>
        <dbReference type="PROSITE" id="PS50883"/>
    </source>
</evidence>
<dbReference type="InterPro" id="IPR052155">
    <property type="entry name" value="Biofilm_reg_signaling"/>
</dbReference>
<feature type="domain" description="PAS" evidence="1">
    <location>
        <begin position="258"/>
        <end position="288"/>
    </location>
</feature>